<sequence length="562" mass="64587">MNHLPREIVACIVSELRPMDCIECFQVSRHWRHIIPQAASQPFQDITVDDNSFHVLASIDLVGHHVKTARLNFKPMATMFKVMDRLKSCSLLQKLELRSVNIVQPEVMDAKLKSCFKKWRLDTLALINIHAPTLNLVDYILLATEYNVSHLAFSCGDEGSHFHVPIQDQILEWSNLSILVSLVIDSPADIHPSDIKALLSFAPNIEYLELATCYKDTTFMSAILTLCPKIIHVHLSMHYLAKDDEKIHPRDYLRLAASFDHQGSPGLRYYWNQVSGFNQAECDIMMKHQSTLESVCLGHEHPASSFAPDWETFNMRFLPNNMTLKHLALPLYRPHIIGTLQYEDWCSSWLNACQALEHLELLSICHAFGGSMMHTLQYKLPSLRRIDIEFTENAVTTSQLQLLEALHHRCNHTETLKELQLFFRGHHNYPNTIDIIYTALTIRTLERLTVKCCNTLHEWDTLAFIRKLRTSLPRLTHLGLACFSTLSVKVIRALATLDRMESLAFLYNEDIIITEVEAEALIRTMGNNLKKLYFVNCELWNSTKAYIESLSQNYAVECIIKD</sequence>
<reference evidence="2" key="1">
    <citation type="submission" date="2013-08" db="EMBL/GenBank/DDBJ databases">
        <title>Gene expansion shapes genome architecture in the human pathogen Lichtheimia corymbifera: an evolutionary genomics analysis in the ancient terrestrial Mucorales (Mucoromycotina).</title>
        <authorList>
            <person name="Schwartze V.U."/>
            <person name="Winter S."/>
            <person name="Shelest E."/>
            <person name="Marcet-Houben M."/>
            <person name="Horn F."/>
            <person name="Wehner S."/>
            <person name="Hoffmann K."/>
            <person name="Riege K."/>
            <person name="Sammeth M."/>
            <person name="Nowrousian M."/>
            <person name="Valiante V."/>
            <person name="Linde J."/>
            <person name="Jacobsen I.D."/>
            <person name="Marz M."/>
            <person name="Brakhage A.A."/>
            <person name="Gabaldon T."/>
            <person name="Bocker S."/>
            <person name="Voigt K."/>
        </authorList>
    </citation>
    <scope>NUCLEOTIDE SEQUENCE [LARGE SCALE GENOMIC DNA]</scope>
    <source>
        <strain evidence="2">FSU 9682</strain>
    </source>
</reference>
<accession>A0A068RVI7</accession>
<organism evidence="2 3">
    <name type="scientific">Lichtheimia corymbifera JMRC:FSU:9682</name>
    <dbReference type="NCBI Taxonomy" id="1263082"/>
    <lineage>
        <taxon>Eukaryota</taxon>
        <taxon>Fungi</taxon>
        <taxon>Fungi incertae sedis</taxon>
        <taxon>Mucoromycota</taxon>
        <taxon>Mucoromycotina</taxon>
        <taxon>Mucoromycetes</taxon>
        <taxon>Mucorales</taxon>
        <taxon>Lichtheimiaceae</taxon>
        <taxon>Lichtheimia</taxon>
    </lineage>
</organism>
<proteinExistence type="predicted"/>
<dbReference type="EMBL" id="CBTN010000015">
    <property type="protein sequence ID" value="CDH52976.1"/>
    <property type="molecule type" value="Genomic_DNA"/>
</dbReference>
<dbReference type="AlphaFoldDB" id="A0A068RVI7"/>
<dbReference type="Proteomes" id="UP000027586">
    <property type="component" value="Unassembled WGS sequence"/>
</dbReference>
<dbReference type="VEuPathDB" id="FungiDB:LCOR_04393.1"/>
<dbReference type="InterPro" id="IPR032675">
    <property type="entry name" value="LRR_dom_sf"/>
</dbReference>
<dbReference type="InterPro" id="IPR001810">
    <property type="entry name" value="F-box_dom"/>
</dbReference>
<evidence type="ECO:0000313" key="3">
    <source>
        <dbReference type="Proteomes" id="UP000027586"/>
    </source>
</evidence>
<gene>
    <name evidence="2" type="ORF">LCOR_04393.1</name>
</gene>
<evidence type="ECO:0000313" key="2">
    <source>
        <dbReference type="EMBL" id="CDH52976.1"/>
    </source>
</evidence>
<dbReference type="OrthoDB" id="2246124at2759"/>
<comment type="caution">
    <text evidence="2">The sequence shown here is derived from an EMBL/GenBank/DDBJ whole genome shotgun (WGS) entry which is preliminary data.</text>
</comment>
<name>A0A068RVI7_9FUNG</name>
<protein>
    <recommendedName>
        <fullName evidence="1">F-box domain-containing protein</fullName>
    </recommendedName>
</protein>
<dbReference type="SUPFAM" id="SSF81383">
    <property type="entry name" value="F-box domain"/>
    <property type="match status" value="1"/>
</dbReference>
<dbReference type="Gene3D" id="3.80.10.10">
    <property type="entry name" value="Ribonuclease Inhibitor"/>
    <property type="match status" value="1"/>
</dbReference>
<feature type="domain" description="F-box" evidence="1">
    <location>
        <begin position="1"/>
        <end position="46"/>
    </location>
</feature>
<dbReference type="Gene3D" id="1.20.1280.50">
    <property type="match status" value="1"/>
</dbReference>
<evidence type="ECO:0000259" key="1">
    <source>
        <dbReference type="PROSITE" id="PS50181"/>
    </source>
</evidence>
<dbReference type="SUPFAM" id="SSF52047">
    <property type="entry name" value="RNI-like"/>
    <property type="match status" value="1"/>
</dbReference>
<dbReference type="PROSITE" id="PS50181">
    <property type="entry name" value="FBOX"/>
    <property type="match status" value="1"/>
</dbReference>
<keyword evidence="3" id="KW-1185">Reference proteome</keyword>
<dbReference type="InterPro" id="IPR036047">
    <property type="entry name" value="F-box-like_dom_sf"/>
</dbReference>